<dbReference type="Gene3D" id="2.40.240.10">
    <property type="entry name" value="Ribosomal Protein L25, Chain P"/>
    <property type="match status" value="1"/>
</dbReference>
<dbReference type="AlphaFoldDB" id="A0A8A0RLN0"/>
<accession>A0A8A0RLN0</accession>
<dbReference type="PANTHER" id="PTHR33284:SF1">
    <property type="entry name" value="RIBOSOMAL PROTEIN L25_GLN-TRNA SYNTHETASE, ANTI-CODON-BINDING DOMAIN-CONTAINING PROTEIN"/>
    <property type="match status" value="1"/>
</dbReference>
<sequence>MEQVQLAADLREGLGKGYARRIRNQGMVPGVLYGKDIENRQIMVDRRKLSRILKNYGHNVLIDLNVNGETNTVILREVQKDVIKDEILHVDFFKISLKDKIEVTVPLVLKGDPVGIKEGGVLQHQLREITIEALPTEIPEVIEVDISNLNVGEGITVKDINVPEGIEIVNEPEEIIALIVAPRIETEAEAEAEEEEEPELVKEAGKKEEEEE</sequence>
<dbReference type="InterPro" id="IPR001021">
    <property type="entry name" value="Ribosomal_bL25_long"/>
</dbReference>
<dbReference type="KEGG" id="kme:H0A61_00845"/>
<feature type="region of interest" description="Disordered" evidence="6">
    <location>
        <begin position="187"/>
        <end position="212"/>
    </location>
</feature>
<dbReference type="GO" id="GO:0003735">
    <property type="term" value="F:structural constituent of ribosome"/>
    <property type="evidence" value="ECO:0007669"/>
    <property type="project" value="InterPro"/>
</dbReference>
<feature type="compositionally biased region" description="Basic and acidic residues" evidence="6">
    <location>
        <begin position="199"/>
        <end position="212"/>
    </location>
</feature>
<organism evidence="9 10">
    <name type="scientific">Koleobacter methoxysyntrophicus</name>
    <dbReference type="NCBI Taxonomy" id="2751313"/>
    <lineage>
        <taxon>Bacteria</taxon>
        <taxon>Bacillati</taxon>
        <taxon>Bacillota</taxon>
        <taxon>Clostridia</taxon>
        <taxon>Koleobacterales</taxon>
        <taxon>Koleobacteraceae</taxon>
        <taxon>Koleobacter</taxon>
    </lineage>
</organism>
<comment type="subunit">
    <text evidence="5">Part of the 50S ribosomal subunit; part of the 5S rRNA/L5/L18/L25 subcomplex. Contacts the 5S rRNA. Binds to the 5S rRNA independently of L5 and L18.</text>
</comment>
<comment type="similarity">
    <text evidence="5">Belongs to the bacterial ribosomal protein bL25 family. CTC subfamily.</text>
</comment>
<dbReference type="Pfam" id="PF01386">
    <property type="entry name" value="Ribosomal_L25p"/>
    <property type="match status" value="1"/>
</dbReference>
<proteinExistence type="inferred from homology"/>
<keyword evidence="4 5" id="KW-0687">Ribonucleoprotein</keyword>
<evidence type="ECO:0000256" key="6">
    <source>
        <dbReference type="SAM" id="MobiDB-lite"/>
    </source>
</evidence>
<evidence type="ECO:0000256" key="5">
    <source>
        <dbReference type="HAMAP-Rule" id="MF_01334"/>
    </source>
</evidence>
<feature type="domain" description="Large ribosomal subunit protein bL25 beta" evidence="8">
    <location>
        <begin position="100"/>
        <end position="183"/>
    </location>
</feature>
<dbReference type="NCBIfam" id="TIGR00731">
    <property type="entry name" value="bL25_bact_ctc"/>
    <property type="match status" value="1"/>
</dbReference>
<keyword evidence="2 5" id="KW-0694">RNA-binding</keyword>
<feature type="compositionally biased region" description="Acidic residues" evidence="6">
    <location>
        <begin position="187"/>
        <end position="198"/>
    </location>
</feature>
<evidence type="ECO:0000313" key="9">
    <source>
        <dbReference type="EMBL" id="QSQ08518.1"/>
    </source>
</evidence>
<dbReference type="Proteomes" id="UP000662904">
    <property type="component" value="Chromosome"/>
</dbReference>
<dbReference type="InterPro" id="IPR037121">
    <property type="entry name" value="Ribosomal_bL25_C"/>
</dbReference>
<dbReference type="CDD" id="cd00495">
    <property type="entry name" value="Ribosomal_L25_TL5_CTC"/>
    <property type="match status" value="1"/>
</dbReference>
<dbReference type="NCBIfam" id="NF004133">
    <property type="entry name" value="PRK05618.2-4"/>
    <property type="match status" value="1"/>
</dbReference>
<comment type="function">
    <text evidence="5">This is one of the proteins that binds to the 5S RNA in the ribosome where it forms part of the central protuberance.</text>
</comment>
<dbReference type="Pfam" id="PF14693">
    <property type="entry name" value="Ribosomal_TL5_C"/>
    <property type="match status" value="1"/>
</dbReference>
<dbReference type="SUPFAM" id="SSF50715">
    <property type="entry name" value="Ribosomal protein L25-like"/>
    <property type="match status" value="1"/>
</dbReference>
<evidence type="ECO:0000256" key="2">
    <source>
        <dbReference type="ARBA" id="ARBA00022884"/>
    </source>
</evidence>
<evidence type="ECO:0000256" key="3">
    <source>
        <dbReference type="ARBA" id="ARBA00022980"/>
    </source>
</evidence>
<evidence type="ECO:0000256" key="1">
    <source>
        <dbReference type="ARBA" id="ARBA00022730"/>
    </source>
</evidence>
<dbReference type="InterPro" id="IPR020930">
    <property type="entry name" value="Ribosomal_uL5_bac-type"/>
</dbReference>
<dbReference type="NCBIfam" id="NF004139">
    <property type="entry name" value="PRK05618.4-2"/>
    <property type="match status" value="1"/>
</dbReference>
<dbReference type="GO" id="GO:0022625">
    <property type="term" value="C:cytosolic large ribosomal subunit"/>
    <property type="evidence" value="ECO:0007669"/>
    <property type="project" value="TreeGrafter"/>
</dbReference>
<keyword evidence="1 5" id="KW-0699">rRNA-binding</keyword>
<dbReference type="InterPro" id="IPR029751">
    <property type="entry name" value="Ribosomal_L25_dom"/>
</dbReference>
<dbReference type="InterPro" id="IPR011035">
    <property type="entry name" value="Ribosomal_bL25/Gln-tRNA_synth"/>
</dbReference>
<keyword evidence="10" id="KW-1185">Reference proteome</keyword>
<protein>
    <recommendedName>
        <fullName evidence="5">Large ribosomal subunit protein bL25</fullName>
    </recommendedName>
    <alternativeName>
        <fullName evidence="5">General stress protein CTC</fullName>
    </alternativeName>
</protein>
<dbReference type="HAMAP" id="MF_01334">
    <property type="entry name" value="Ribosomal_bL25_CTC"/>
    <property type="match status" value="1"/>
</dbReference>
<dbReference type="GO" id="GO:0008097">
    <property type="term" value="F:5S rRNA binding"/>
    <property type="evidence" value="ECO:0007669"/>
    <property type="project" value="InterPro"/>
</dbReference>
<name>A0A8A0RLN0_9FIRM</name>
<keyword evidence="3 5" id="KW-0689">Ribosomal protein</keyword>
<dbReference type="EMBL" id="CP059066">
    <property type="protein sequence ID" value="QSQ08518.1"/>
    <property type="molecule type" value="Genomic_DNA"/>
</dbReference>
<dbReference type="InterPro" id="IPR020056">
    <property type="entry name" value="Rbsml_bL25/Gln-tRNA_synth_N"/>
</dbReference>
<evidence type="ECO:0000256" key="4">
    <source>
        <dbReference type="ARBA" id="ARBA00023274"/>
    </source>
</evidence>
<reference evidence="9" key="1">
    <citation type="submission" date="2020-07" db="EMBL/GenBank/DDBJ databases">
        <title>Koleobacter methoxysyntrophicus gen. nov., sp. nov., a novel anaerobic bacterium isolated from deep subsurface oil field and proposal of Koleobacterales ord. nov. in the phylum Firmicutes.</title>
        <authorList>
            <person name="Sakamoto S."/>
            <person name="Tamaki H."/>
        </authorList>
    </citation>
    <scope>NUCLEOTIDE SEQUENCE</scope>
    <source>
        <strain evidence="9">NRmbB1</strain>
    </source>
</reference>
<dbReference type="GO" id="GO:0006412">
    <property type="term" value="P:translation"/>
    <property type="evidence" value="ECO:0007669"/>
    <property type="project" value="UniProtKB-UniRule"/>
</dbReference>
<dbReference type="PANTHER" id="PTHR33284">
    <property type="entry name" value="RIBOSOMAL PROTEIN L25/GLN-TRNA SYNTHETASE, ANTI-CODON-BINDING DOMAIN-CONTAINING PROTEIN"/>
    <property type="match status" value="1"/>
</dbReference>
<dbReference type="Gene3D" id="2.170.120.20">
    <property type="entry name" value="Ribosomal protein L25, beta domain"/>
    <property type="match status" value="1"/>
</dbReference>
<feature type="domain" description="Large ribosomal subunit protein bL25 L25" evidence="7">
    <location>
        <begin position="6"/>
        <end position="92"/>
    </location>
</feature>
<evidence type="ECO:0000259" key="7">
    <source>
        <dbReference type="Pfam" id="PF01386"/>
    </source>
</evidence>
<dbReference type="InterPro" id="IPR020057">
    <property type="entry name" value="Ribosomal_bL25_b-dom"/>
</dbReference>
<dbReference type="RefSeq" id="WP_206708728.1">
    <property type="nucleotide sequence ID" value="NZ_CP059066.1"/>
</dbReference>
<evidence type="ECO:0000313" key="10">
    <source>
        <dbReference type="Proteomes" id="UP000662904"/>
    </source>
</evidence>
<evidence type="ECO:0000259" key="8">
    <source>
        <dbReference type="Pfam" id="PF14693"/>
    </source>
</evidence>
<gene>
    <name evidence="5 9" type="primary">ctc</name>
    <name evidence="5" type="synonym">rplY</name>
    <name evidence="9" type="ORF">H0A61_00845</name>
</gene>